<dbReference type="EMBL" id="LR797435">
    <property type="protein sequence ID" value="CAB4216200.1"/>
    <property type="molecule type" value="Genomic_DNA"/>
</dbReference>
<evidence type="ECO:0000256" key="1">
    <source>
        <dbReference type="SAM" id="MobiDB-lite"/>
    </source>
</evidence>
<dbReference type="EMBL" id="LR798422">
    <property type="protein sequence ID" value="CAB5230826.1"/>
    <property type="molecule type" value="Genomic_DNA"/>
</dbReference>
<evidence type="ECO:0000313" key="4">
    <source>
        <dbReference type="EMBL" id="CAB4193157.1"/>
    </source>
</evidence>
<sequence>MAWTEEDKQSAIAAYKAGNPTPENSTEIIKEIAEEMEQSANGVRMVLVQAGVYVKKEVSTGTKTTISKSGSAAPRVSKESQIAELRAAIEAKNAEVDDEILTKLTGKAAAYFAKVLTA</sequence>
<reference evidence="3" key="1">
    <citation type="submission" date="2020-05" db="EMBL/GenBank/DDBJ databases">
        <authorList>
            <person name="Chiriac C."/>
            <person name="Salcher M."/>
            <person name="Ghai R."/>
            <person name="Kavagutti S V."/>
        </authorList>
    </citation>
    <scope>NUCLEOTIDE SEQUENCE</scope>
</reference>
<dbReference type="EMBL" id="LR797079">
    <property type="protein sequence ID" value="CAB4185659.1"/>
    <property type="molecule type" value="Genomic_DNA"/>
</dbReference>
<feature type="region of interest" description="Disordered" evidence="1">
    <location>
        <begin position="1"/>
        <end position="23"/>
    </location>
</feature>
<evidence type="ECO:0000313" key="5">
    <source>
        <dbReference type="EMBL" id="CAB4216200.1"/>
    </source>
</evidence>
<accession>A0A6J5QLY2</accession>
<gene>
    <name evidence="3" type="ORF">UFOVP1123_117</name>
    <name evidence="4" type="ORF">UFOVP1239_33</name>
    <name evidence="5" type="ORF">UFOVP1484_121</name>
    <name evidence="6" type="ORF">UFOVP1577_127</name>
    <name evidence="2" type="ORF">UFOVP961_47</name>
</gene>
<dbReference type="EMBL" id="LR796912">
    <property type="protein sequence ID" value="CAB4174442.1"/>
    <property type="molecule type" value="Genomic_DNA"/>
</dbReference>
<dbReference type="EMBL" id="LR797194">
    <property type="protein sequence ID" value="CAB4193157.1"/>
    <property type="molecule type" value="Genomic_DNA"/>
</dbReference>
<evidence type="ECO:0000313" key="3">
    <source>
        <dbReference type="EMBL" id="CAB4185659.1"/>
    </source>
</evidence>
<name>A0A6J5QLY2_9CAUD</name>
<evidence type="ECO:0000313" key="2">
    <source>
        <dbReference type="EMBL" id="CAB4174442.1"/>
    </source>
</evidence>
<evidence type="ECO:0000313" key="6">
    <source>
        <dbReference type="EMBL" id="CAB5230826.1"/>
    </source>
</evidence>
<protein>
    <submittedName>
        <fullName evidence="3">Uncharacterized protein</fullName>
    </submittedName>
</protein>
<organism evidence="3">
    <name type="scientific">uncultured Caudovirales phage</name>
    <dbReference type="NCBI Taxonomy" id="2100421"/>
    <lineage>
        <taxon>Viruses</taxon>
        <taxon>Duplodnaviria</taxon>
        <taxon>Heunggongvirae</taxon>
        <taxon>Uroviricota</taxon>
        <taxon>Caudoviricetes</taxon>
        <taxon>Peduoviridae</taxon>
        <taxon>Maltschvirus</taxon>
        <taxon>Maltschvirus maltsch</taxon>
    </lineage>
</organism>
<proteinExistence type="predicted"/>